<reference evidence="14" key="1">
    <citation type="journal article" date="2019" name="Int. J. Syst. Evol. Microbiol.">
        <title>The Global Catalogue of Microorganisms (GCM) 10K type strain sequencing project: providing services to taxonomists for standard genome sequencing and annotation.</title>
        <authorList>
            <consortium name="The Broad Institute Genomics Platform"/>
            <consortium name="The Broad Institute Genome Sequencing Center for Infectious Disease"/>
            <person name="Wu L."/>
            <person name="Ma J."/>
        </authorList>
    </citation>
    <scope>NUCLEOTIDE SEQUENCE [LARGE SCALE GENOMIC DNA]</scope>
    <source>
        <strain evidence="14">JCM 18537</strain>
    </source>
</reference>
<evidence type="ECO:0000256" key="4">
    <source>
        <dbReference type="ARBA" id="ARBA00022676"/>
    </source>
</evidence>
<evidence type="ECO:0000256" key="7">
    <source>
        <dbReference type="ARBA" id="ARBA00022989"/>
    </source>
</evidence>
<feature type="transmembrane region" description="Helical" evidence="10">
    <location>
        <begin position="397"/>
        <end position="414"/>
    </location>
</feature>
<keyword evidence="10" id="KW-1003">Cell membrane</keyword>
<proteinExistence type="inferred from homology"/>
<dbReference type="Pfam" id="PF02366">
    <property type="entry name" value="PMT"/>
    <property type="match status" value="1"/>
</dbReference>
<dbReference type="InterPro" id="IPR032421">
    <property type="entry name" value="PMT_4TMC"/>
</dbReference>
<keyword evidence="4 10" id="KW-0328">Glycosyltransferase</keyword>
<dbReference type="PANTHER" id="PTHR10050">
    <property type="entry name" value="DOLICHYL-PHOSPHATE-MANNOSE--PROTEIN MANNOSYLTRANSFERASE"/>
    <property type="match status" value="1"/>
</dbReference>
<comment type="function">
    <text evidence="10">Protein O-mannosyltransferase that catalyzes the transfer of a single mannose residue from a polyprenol phospho-mannosyl lipidic donor to the hydroxyl group of selected serine and threonine residues in acceptor proteins.</text>
</comment>
<feature type="domain" description="Protein O-mannosyl-transferase C-terminal four TM" evidence="12">
    <location>
        <begin position="308"/>
        <end position="514"/>
    </location>
</feature>
<keyword evidence="8 10" id="KW-0472">Membrane</keyword>
<accession>A0ABP8ZWR2</accession>
<dbReference type="Proteomes" id="UP001501645">
    <property type="component" value="Unassembled WGS sequence"/>
</dbReference>
<feature type="transmembrane region" description="Helical" evidence="10">
    <location>
        <begin position="420"/>
        <end position="439"/>
    </location>
</feature>
<dbReference type="RefSeq" id="WP_345436548.1">
    <property type="nucleotide sequence ID" value="NZ_BAABKO010000001.1"/>
</dbReference>
<keyword evidence="7 10" id="KW-1133">Transmembrane helix</keyword>
<protein>
    <recommendedName>
        <fullName evidence="9 10">Polyprenol-phosphate-mannose--protein mannosyltransferase</fullName>
        <ecNumber evidence="10">2.4.1.-</ecNumber>
    </recommendedName>
</protein>
<feature type="transmembrane region" description="Helical" evidence="10">
    <location>
        <begin position="232"/>
        <end position="249"/>
    </location>
</feature>
<evidence type="ECO:0000256" key="8">
    <source>
        <dbReference type="ARBA" id="ARBA00023136"/>
    </source>
</evidence>
<comment type="subcellular location">
    <subcellularLocation>
        <location evidence="10">Cell membrane</location>
    </subcellularLocation>
    <subcellularLocation>
        <location evidence="1">Endomembrane system</location>
        <topology evidence="1">Multi-pass membrane protein</topology>
    </subcellularLocation>
</comment>
<evidence type="ECO:0000256" key="2">
    <source>
        <dbReference type="ARBA" id="ARBA00004922"/>
    </source>
</evidence>
<feature type="transmembrane region" description="Helical" evidence="10">
    <location>
        <begin position="472"/>
        <end position="494"/>
    </location>
</feature>
<evidence type="ECO:0000256" key="1">
    <source>
        <dbReference type="ARBA" id="ARBA00004127"/>
    </source>
</evidence>
<keyword evidence="6 10" id="KW-0812">Transmembrane</keyword>
<feature type="transmembrane region" description="Helical" evidence="10">
    <location>
        <begin position="21"/>
        <end position="40"/>
    </location>
</feature>
<feature type="transmembrane region" description="Helical" evidence="10">
    <location>
        <begin position="208"/>
        <end position="226"/>
    </location>
</feature>
<dbReference type="Pfam" id="PF16192">
    <property type="entry name" value="PMT_4TMC"/>
    <property type="match status" value="1"/>
</dbReference>
<organism evidence="13 14">
    <name type="scientific">Microbacterium gilvum</name>
    <dbReference type="NCBI Taxonomy" id="1336204"/>
    <lineage>
        <taxon>Bacteria</taxon>
        <taxon>Bacillati</taxon>
        <taxon>Actinomycetota</taxon>
        <taxon>Actinomycetes</taxon>
        <taxon>Micrococcales</taxon>
        <taxon>Microbacteriaceae</taxon>
        <taxon>Microbacterium</taxon>
    </lineage>
</organism>
<evidence type="ECO:0000313" key="13">
    <source>
        <dbReference type="EMBL" id="GAA4768348.1"/>
    </source>
</evidence>
<evidence type="ECO:0000256" key="5">
    <source>
        <dbReference type="ARBA" id="ARBA00022679"/>
    </source>
</evidence>
<evidence type="ECO:0000259" key="12">
    <source>
        <dbReference type="Pfam" id="PF16192"/>
    </source>
</evidence>
<feature type="transmembrane region" description="Helical" evidence="10">
    <location>
        <begin position="117"/>
        <end position="138"/>
    </location>
</feature>
<evidence type="ECO:0000256" key="3">
    <source>
        <dbReference type="ARBA" id="ARBA00007222"/>
    </source>
</evidence>
<evidence type="ECO:0000256" key="10">
    <source>
        <dbReference type="RuleBase" id="RU367007"/>
    </source>
</evidence>
<evidence type="ECO:0000256" key="6">
    <source>
        <dbReference type="ARBA" id="ARBA00022692"/>
    </source>
</evidence>
<dbReference type="EC" id="2.4.1.-" evidence="10"/>
<gene>
    <name evidence="13" type="ORF">GCM10023351_09870</name>
</gene>
<evidence type="ECO:0000313" key="14">
    <source>
        <dbReference type="Proteomes" id="UP001501645"/>
    </source>
</evidence>
<feature type="transmembrane region" description="Helical" evidence="10">
    <location>
        <begin position="270"/>
        <end position="291"/>
    </location>
</feature>
<feature type="transmembrane region" description="Helical" evidence="10">
    <location>
        <begin position="168"/>
        <end position="187"/>
    </location>
</feature>
<keyword evidence="5 10" id="KW-0808">Transferase</keyword>
<feature type="domain" description="ArnT-like N-terminal" evidence="11">
    <location>
        <begin position="29"/>
        <end position="285"/>
    </location>
</feature>
<name>A0ABP8ZWR2_9MICO</name>
<dbReference type="InterPro" id="IPR003342">
    <property type="entry name" value="ArnT-like_N"/>
</dbReference>
<comment type="caution">
    <text evidence="13">The sequence shown here is derived from an EMBL/GenBank/DDBJ whole genome shotgun (WGS) entry which is preliminary data.</text>
</comment>
<evidence type="ECO:0000256" key="9">
    <source>
        <dbReference type="ARBA" id="ARBA00093617"/>
    </source>
</evidence>
<dbReference type="InterPro" id="IPR027005">
    <property type="entry name" value="PMT-like"/>
</dbReference>
<comment type="similarity">
    <text evidence="3 10">Belongs to the glycosyltransferase 39 family.</text>
</comment>
<comment type="pathway">
    <text evidence="2 10">Protein modification; protein glycosylation.</text>
</comment>
<keyword evidence="14" id="KW-1185">Reference proteome</keyword>
<evidence type="ECO:0000259" key="11">
    <source>
        <dbReference type="Pfam" id="PF02366"/>
    </source>
</evidence>
<dbReference type="PANTHER" id="PTHR10050:SF46">
    <property type="entry name" value="PROTEIN O-MANNOSYL-TRANSFERASE 2"/>
    <property type="match status" value="1"/>
</dbReference>
<feature type="transmembrane region" description="Helical" evidence="10">
    <location>
        <begin position="373"/>
        <end position="390"/>
    </location>
</feature>
<sequence length="515" mass="56642">MTHALPELPARDRLLMAIRRRSPWLVPVALTVLAGLLRIIGLGHPHELVFDETYYVKDAWTLLNLGYESQWPDDANASFVAGDADVYTTEASFVVHPPLGKWIIALGMVLFGADSGWGWRIGTAVVGTLLVPLLYAVARRLTGSIATAGIAGLLLAVDSLAISMSRVALLDGILALFVLLGFWFVILDWHDTRDRVLGDQTSVWGPVVWTRPWLLAAGAAFGAASAVKWSGLYVLAGVGVGLVVVDALWRRRAGVREWYFSAILRQGPATFLLLVPVALVVYLLSWSGWLLTTGGYDRSSDPSPLVALWTYHQAVYGFHVGLSSGHPYASPAWQWPLLLRPTAMWLSRPEAGTTTCGWSDDCIGVISSIPNPVVWYAGCAAALYLVWLLIRTRRARYALPLAGLAVTYVPWLLYPERTVFQFYTVVMLPFVVLALAMALQHLARARDPQLLADPTPVEVAFAERHAARAQRAWRIAIAVFLAVALASAAFYLPLAVGIMEPYPLWQLHNWMASWV</sequence>
<feature type="transmembrane region" description="Helical" evidence="10">
    <location>
        <begin position="145"/>
        <end position="162"/>
    </location>
</feature>
<dbReference type="EMBL" id="BAABKO010000001">
    <property type="protein sequence ID" value="GAA4768348.1"/>
    <property type="molecule type" value="Genomic_DNA"/>
</dbReference>